<evidence type="ECO:0000313" key="1">
    <source>
        <dbReference type="EMBL" id="KAJ7393706.1"/>
    </source>
</evidence>
<dbReference type="Proteomes" id="UP001163046">
    <property type="component" value="Unassembled WGS sequence"/>
</dbReference>
<name>A0A9X0A5B7_9CNID</name>
<dbReference type="AlphaFoldDB" id="A0A9X0A5B7"/>
<dbReference type="SUPFAM" id="SSF56219">
    <property type="entry name" value="DNase I-like"/>
    <property type="match status" value="1"/>
</dbReference>
<dbReference type="PANTHER" id="PTHR12121">
    <property type="entry name" value="CARBON CATABOLITE REPRESSOR PROTEIN 4"/>
    <property type="match status" value="1"/>
</dbReference>
<protein>
    <submittedName>
        <fullName evidence="1">Protein angel 1</fullName>
    </submittedName>
</protein>
<sequence>MLLLLYFWKPRVSGHASRHSNSLLCVSNTHLLFNKKRGDIKLAQLACLFAEIEELARISSPGKTDPCYHPIICCGDFNSTPFSPIYDFVSARFSGLQWHAS</sequence>
<dbReference type="InterPro" id="IPR036691">
    <property type="entry name" value="Endo/exonu/phosph_ase_sf"/>
</dbReference>
<dbReference type="PANTHER" id="PTHR12121:SF34">
    <property type="entry name" value="PROTEIN ANGEL"/>
    <property type="match status" value="1"/>
</dbReference>
<reference evidence="1" key="1">
    <citation type="submission" date="2023-01" db="EMBL/GenBank/DDBJ databases">
        <title>Genome assembly of the deep-sea coral Lophelia pertusa.</title>
        <authorList>
            <person name="Herrera S."/>
            <person name="Cordes E."/>
        </authorList>
    </citation>
    <scope>NUCLEOTIDE SEQUENCE</scope>
    <source>
        <strain evidence="1">USNM1676648</strain>
        <tissue evidence="1">Polyp</tissue>
    </source>
</reference>
<organism evidence="1 2">
    <name type="scientific">Desmophyllum pertusum</name>
    <dbReference type="NCBI Taxonomy" id="174260"/>
    <lineage>
        <taxon>Eukaryota</taxon>
        <taxon>Metazoa</taxon>
        <taxon>Cnidaria</taxon>
        <taxon>Anthozoa</taxon>
        <taxon>Hexacorallia</taxon>
        <taxon>Scleractinia</taxon>
        <taxon>Caryophylliina</taxon>
        <taxon>Caryophylliidae</taxon>
        <taxon>Desmophyllum</taxon>
    </lineage>
</organism>
<dbReference type="EMBL" id="MU825397">
    <property type="protein sequence ID" value="KAJ7393706.1"/>
    <property type="molecule type" value="Genomic_DNA"/>
</dbReference>
<dbReference type="InterPro" id="IPR050410">
    <property type="entry name" value="CCR4/nocturin_mRNA_transcr"/>
</dbReference>
<accession>A0A9X0A5B7</accession>
<proteinExistence type="predicted"/>
<keyword evidence="2" id="KW-1185">Reference proteome</keyword>
<evidence type="ECO:0000313" key="2">
    <source>
        <dbReference type="Proteomes" id="UP001163046"/>
    </source>
</evidence>
<gene>
    <name evidence="1" type="primary">ANGEL1_2</name>
    <name evidence="1" type="ORF">OS493_003364</name>
</gene>
<comment type="caution">
    <text evidence="1">The sequence shown here is derived from an EMBL/GenBank/DDBJ whole genome shotgun (WGS) entry which is preliminary data.</text>
</comment>
<dbReference type="OrthoDB" id="10253982at2759"/>
<dbReference type="Gene3D" id="3.60.10.10">
    <property type="entry name" value="Endonuclease/exonuclease/phosphatase"/>
    <property type="match status" value="1"/>
</dbReference>
<dbReference type="GO" id="GO:0000175">
    <property type="term" value="F:3'-5'-RNA exonuclease activity"/>
    <property type="evidence" value="ECO:0007669"/>
    <property type="project" value="TreeGrafter"/>
</dbReference>